<evidence type="ECO:0000259" key="1">
    <source>
        <dbReference type="Pfam" id="PF12697"/>
    </source>
</evidence>
<dbReference type="GO" id="GO:0016787">
    <property type="term" value="F:hydrolase activity"/>
    <property type="evidence" value="ECO:0007669"/>
    <property type="project" value="UniProtKB-KW"/>
</dbReference>
<gene>
    <name evidence="2" type="ORF">B6S08_07760</name>
</gene>
<feature type="domain" description="AB hydrolase-1" evidence="1">
    <location>
        <begin position="15"/>
        <end position="243"/>
    </location>
</feature>
<dbReference type="EMBL" id="NBIM01000001">
    <property type="protein sequence ID" value="OXY83816.1"/>
    <property type="molecule type" value="Genomic_DNA"/>
</dbReference>
<dbReference type="Proteomes" id="UP000242757">
    <property type="component" value="Unassembled WGS sequence"/>
</dbReference>
<organism evidence="2 3">
    <name type="scientific">Oceanimonas doudoroffii</name>
    <dbReference type="NCBI Taxonomy" id="84158"/>
    <lineage>
        <taxon>Bacteria</taxon>
        <taxon>Pseudomonadati</taxon>
        <taxon>Pseudomonadota</taxon>
        <taxon>Gammaproteobacteria</taxon>
        <taxon>Aeromonadales</taxon>
        <taxon>Aeromonadaceae</taxon>
        <taxon>Oceanimonas</taxon>
    </lineage>
</organism>
<dbReference type="PANTHER" id="PTHR43689:SF8">
    <property type="entry name" value="ALPHA_BETA-HYDROLASES SUPERFAMILY PROTEIN"/>
    <property type="match status" value="1"/>
</dbReference>
<dbReference type="AlphaFoldDB" id="A0A233RK98"/>
<dbReference type="PANTHER" id="PTHR43689">
    <property type="entry name" value="HYDROLASE"/>
    <property type="match status" value="1"/>
</dbReference>
<proteinExistence type="predicted"/>
<dbReference type="InterPro" id="IPR029058">
    <property type="entry name" value="AB_hydrolase_fold"/>
</dbReference>
<dbReference type="Pfam" id="PF12697">
    <property type="entry name" value="Abhydrolase_6"/>
    <property type="match status" value="1"/>
</dbReference>
<comment type="caution">
    <text evidence="2">The sequence shown here is derived from an EMBL/GenBank/DDBJ whole genome shotgun (WGS) entry which is preliminary data.</text>
</comment>
<dbReference type="OrthoDB" id="5290302at2"/>
<accession>A0A233RK98</accession>
<dbReference type="Gene3D" id="3.40.50.1820">
    <property type="entry name" value="alpha/beta hydrolase"/>
    <property type="match status" value="1"/>
</dbReference>
<sequence length="259" mass="29100">MGRAVSRTRPPRWILLRGLTRECRHWGDFPERLADSLGTRVRCIDLPGNGIYHGQNCPPSITAMLAQVRKRADLNAPVQLLGLSMGGMVAAQWAAHYPREVAGLVLVNSSSALSPPWQRLRPAALPLLLLTLLTPRAQREALIYRLTCARRSDAHTTLPKWIRYANECPVAHANVVRQLAAASRYRMTAMPPGLVPLILCGRGDRLVDPRCSHALAQHWHTQVREHPWAGHDLPHDDPDWLLDELADYVNTQKKSAFRR</sequence>
<reference evidence="2 3" key="1">
    <citation type="submission" date="2017-08" db="EMBL/GenBank/DDBJ databases">
        <title>A Genome Sequence of Oceanimonas doudoroffii ATCC 27123T.</title>
        <authorList>
            <person name="Brennan M.A."/>
            <person name="Maclea K.S."/>
            <person name="Mcclelland W.D."/>
            <person name="Trachtenberg A.M."/>
        </authorList>
    </citation>
    <scope>NUCLEOTIDE SEQUENCE [LARGE SCALE GENOMIC DNA]</scope>
    <source>
        <strain evidence="2 3">ATCC 27123</strain>
    </source>
</reference>
<evidence type="ECO:0000313" key="2">
    <source>
        <dbReference type="EMBL" id="OXY83816.1"/>
    </source>
</evidence>
<name>A0A233RK98_9GAMM</name>
<dbReference type="SUPFAM" id="SSF53474">
    <property type="entry name" value="alpha/beta-Hydrolases"/>
    <property type="match status" value="1"/>
</dbReference>
<keyword evidence="2" id="KW-0378">Hydrolase</keyword>
<protein>
    <submittedName>
        <fullName evidence="2">Alpha/beta hydrolase</fullName>
    </submittedName>
</protein>
<dbReference type="PRINTS" id="PR00111">
    <property type="entry name" value="ABHYDROLASE"/>
</dbReference>
<dbReference type="InterPro" id="IPR000073">
    <property type="entry name" value="AB_hydrolase_1"/>
</dbReference>
<keyword evidence="3" id="KW-1185">Reference proteome</keyword>
<evidence type="ECO:0000313" key="3">
    <source>
        <dbReference type="Proteomes" id="UP000242757"/>
    </source>
</evidence>